<feature type="domain" description="TRPM-like" evidence="1">
    <location>
        <begin position="41"/>
        <end position="104"/>
    </location>
</feature>
<accession>A0A183TTN0</accession>
<dbReference type="Pfam" id="PF25508">
    <property type="entry name" value="TRPM2"/>
    <property type="match status" value="1"/>
</dbReference>
<evidence type="ECO:0000313" key="2">
    <source>
        <dbReference type="WBParaSite" id="SSLN_0002056501-mRNA-1"/>
    </source>
</evidence>
<dbReference type="InterPro" id="IPR057366">
    <property type="entry name" value="TRPM-like"/>
</dbReference>
<proteinExistence type="predicted"/>
<sequence length="157" mass="18030">LRKVMGRHCFTSLETHEVYHHSDFLFHGAVQDRNSMICTSSLADENGFQYLFVWALVTKRFQIAHFLLLHMTEICAAALFAAEFLRQMAHLHCTPSEREELERVAIDVGGPWKGNGSMESMISKHFRDHDVTYYSTSPEEPGAKDIRSVTALDQKHY</sequence>
<protein>
    <submittedName>
        <fullName evidence="2">CRAL-TRIO domain-containing protein</fullName>
    </submittedName>
</protein>
<evidence type="ECO:0000259" key="1">
    <source>
        <dbReference type="Pfam" id="PF25508"/>
    </source>
</evidence>
<reference evidence="2" key="1">
    <citation type="submission" date="2016-06" db="UniProtKB">
        <authorList>
            <consortium name="WormBaseParasite"/>
        </authorList>
    </citation>
    <scope>IDENTIFICATION</scope>
</reference>
<name>A0A183TTN0_SCHSO</name>
<dbReference type="AlphaFoldDB" id="A0A183TTN0"/>
<dbReference type="WBParaSite" id="SSLN_0002056501-mRNA-1">
    <property type="protein sequence ID" value="SSLN_0002056501-mRNA-1"/>
    <property type="gene ID" value="SSLN_0002056501"/>
</dbReference>
<organism evidence="2">
    <name type="scientific">Schistocephalus solidus</name>
    <name type="common">Tapeworm</name>
    <dbReference type="NCBI Taxonomy" id="70667"/>
    <lineage>
        <taxon>Eukaryota</taxon>
        <taxon>Metazoa</taxon>
        <taxon>Spiralia</taxon>
        <taxon>Lophotrochozoa</taxon>
        <taxon>Platyhelminthes</taxon>
        <taxon>Cestoda</taxon>
        <taxon>Eucestoda</taxon>
        <taxon>Diphyllobothriidea</taxon>
        <taxon>Diphyllobothriidae</taxon>
        <taxon>Schistocephalus</taxon>
    </lineage>
</organism>